<proteinExistence type="predicted"/>
<sequence length="174" mass="19696">MVNMYHMLLGDRHWAFIHLAITAFGYFSARTNCNKLWRFVSQNAALSYDLASGKEASLERFTSEFKVFLEKETALLTITPSSDQVECENMEIDGEKRAMEINSGEQSNRKRKFPDGIERGMELLQSGMKVIVDSISQLQQNDQPSSNELLDKFLTTFSRLEDDIAQLVGLAGSD</sequence>
<keyword evidence="2" id="KW-1185">Reference proteome</keyword>
<dbReference type="InterPro" id="IPR027902">
    <property type="entry name" value="DUF4487"/>
</dbReference>
<dbReference type="Pfam" id="PF14868">
    <property type="entry name" value="DUF4487"/>
    <property type="match status" value="1"/>
</dbReference>
<organism evidence="1 2">
    <name type="scientific">Rubus argutus</name>
    <name type="common">Southern blackberry</name>
    <dbReference type="NCBI Taxonomy" id="59490"/>
    <lineage>
        <taxon>Eukaryota</taxon>
        <taxon>Viridiplantae</taxon>
        <taxon>Streptophyta</taxon>
        <taxon>Embryophyta</taxon>
        <taxon>Tracheophyta</taxon>
        <taxon>Spermatophyta</taxon>
        <taxon>Magnoliopsida</taxon>
        <taxon>eudicotyledons</taxon>
        <taxon>Gunneridae</taxon>
        <taxon>Pentapetalae</taxon>
        <taxon>rosids</taxon>
        <taxon>fabids</taxon>
        <taxon>Rosales</taxon>
        <taxon>Rosaceae</taxon>
        <taxon>Rosoideae</taxon>
        <taxon>Rosoideae incertae sedis</taxon>
        <taxon>Rubus</taxon>
    </lineage>
</organism>
<reference evidence="1 2" key="1">
    <citation type="journal article" date="2023" name="G3 (Bethesda)">
        <title>A chromosome-length genome assembly and annotation of blackberry (Rubus argutus, cv. 'Hillquist').</title>
        <authorList>
            <person name="Bruna T."/>
            <person name="Aryal R."/>
            <person name="Dudchenko O."/>
            <person name="Sargent D.J."/>
            <person name="Mead D."/>
            <person name="Buti M."/>
            <person name="Cavallini A."/>
            <person name="Hytonen T."/>
            <person name="Andres J."/>
            <person name="Pham M."/>
            <person name="Weisz D."/>
            <person name="Mascagni F."/>
            <person name="Usai G."/>
            <person name="Natali L."/>
            <person name="Bassil N."/>
            <person name="Fernandez G.E."/>
            <person name="Lomsadze A."/>
            <person name="Armour M."/>
            <person name="Olukolu B."/>
            <person name="Poorten T."/>
            <person name="Britton C."/>
            <person name="Davik J."/>
            <person name="Ashrafi H."/>
            <person name="Aiden E.L."/>
            <person name="Borodovsky M."/>
            <person name="Worthington M."/>
        </authorList>
    </citation>
    <scope>NUCLEOTIDE SEQUENCE [LARGE SCALE GENOMIC DNA]</scope>
    <source>
        <strain evidence="1">PI 553951</strain>
    </source>
</reference>
<dbReference type="PANTHER" id="PTHR36702:SF1">
    <property type="entry name" value="HOLLIDAY JUNCTION RESOLVASE"/>
    <property type="match status" value="1"/>
</dbReference>
<comment type="caution">
    <text evidence="1">The sequence shown here is derived from an EMBL/GenBank/DDBJ whole genome shotgun (WGS) entry which is preliminary data.</text>
</comment>
<gene>
    <name evidence="1" type="ORF">M0R45_018645</name>
</gene>
<evidence type="ECO:0000313" key="1">
    <source>
        <dbReference type="EMBL" id="KAK9931368.1"/>
    </source>
</evidence>
<dbReference type="EMBL" id="JBEDUW010000004">
    <property type="protein sequence ID" value="KAK9931368.1"/>
    <property type="molecule type" value="Genomic_DNA"/>
</dbReference>
<protein>
    <submittedName>
        <fullName evidence="1">Uncharacterized protein</fullName>
    </submittedName>
</protein>
<dbReference type="Proteomes" id="UP001457282">
    <property type="component" value="Unassembled WGS sequence"/>
</dbReference>
<evidence type="ECO:0000313" key="2">
    <source>
        <dbReference type="Proteomes" id="UP001457282"/>
    </source>
</evidence>
<dbReference type="PANTHER" id="PTHR36702">
    <property type="entry name" value="HOLLIDAY JUNCTION RESOLVASE"/>
    <property type="match status" value="1"/>
</dbReference>
<dbReference type="AlphaFoldDB" id="A0AAW1X4W0"/>
<accession>A0AAW1X4W0</accession>
<name>A0AAW1X4W0_RUBAR</name>